<dbReference type="OrthoDB" id="1454562at2"/>
<reference evidence="1 2" key="1">
    <citation type="submission" date="2018-04" db="EMBL/GenBank/DDBJ databases">
        <title>Characteristic and Complete Genome Sequencing of A Novel Member of Infective Endocarditis Causative Bacteria: Bergeyella cardium QL-PH.</title>
        <authorList>
            <person name="Pan H."/>
            <person name="Sun E."/>
            <person name="Zhang Y."/>
        </authorList>
    </citation>
    <scope>NUCLEOTIDE SEQUENCE [LARGE SCALE GENOMIC DNA]</scope>
    <source>
        <strain evidence="1 2">HPQL</strain>
    </source>
</reference>
<name>A0A6P1QV56_9FLAO</name>
<sequence>MKKINNKGFIFISNDKEADTTIKVNYKGFVFFDVYGLENDKIYKIVDDLVYQFDLRAGKEHFFEEESFVVLIEGGKEIIQQEFEGRMFYFLECSLLFPPQALTYDCYFCWEKLDSGELQAYWTSDFPEEELKQYVEKSTKRKKR</sequence>
<dbReference type="KEGG" id="bcad:DBX24_05795"/>
<keyword evidence="2" id="KW-1185">Reference proteome</keyword>
<protein>
    <submittedName>
        <fullName evidence="1">Uncharacterized protein</fullName>
    </submittedName>
</protein>
<dbReference type="RefSeq" id="WP_160224254.1">
    <property type="nucleotide sequence ID" value="NZ_CP029149.1"/>
</dbReference>
<dbReference type="Proteomes" id="UP000464318">
    <property type="component" value="Chromosome"/>
</dbReference>
<evidence type="ECO:0000313" key="2">
    <source>
        <dbReference type="Proteomes" id="UP000464318"/>
    </source>
</evidence>
<dbReference type="EMBL" id="CP029149">
    <property type="protein sequence ID" value="QHN65428.1"/>
    <property type="molecule type" value="Genomic_DNA"/>
</dbReference>
<organism evidence="1 2">
    <name type="scientific">Bergeyella cardium</name>
    <dbReference type="NCBI Taxonomy" id="1585976"/>
    <lineage>
        <taxon>Bacteria</taxon>
        <taxon>Pseudomonadati</taxon>
        <taxon>Bacteroidota</taxon>
        <taxon>Flavobacteriia</taxon>
        <taxon>Flavobacteriales</taxon>
        <taxon>Weeksellaceae</taxon>
        <taxon>Bergeyella</taxon>
    </lineage>
</organism>
<evidence type="ECO:0000313" key="1">
    <source>
        <dbReference type="EMBL" id="QHN65428.1"/>
    </source>
</evidence>
<proteinExistence type="predicted"/>
<gene>
    <name evidence="1" type="ORF">DBX24_05795</name>
</gene>
<accession>A0A6P1QV56</accession>
<dbReference type="AlphaFoldDB" id="A0A6P1QV56"/>